<comment type="caution">
    <text evidence="1">The sequence shown here is derived from an EMBL/GenBank/DDBJ whole genome shotgun (WGS) entry which is preliminary data.</text>
</comment>
<keyword evidence="2" id="KW-1185">Reference proteome</keyword>
<dbReference type="Proteomes" id="UP001057402">
    <property type="component" value="Chromosome 3"/>
</dbReference>
<name>A0ACB9RZ53_9MYRT</name>
<evidence type="ECO:0000313" key="2">
    <source>
        <dbReference type="Proteomes" id="UP001057402"/>
    </source>
</evidence>
<reference evidence="2" key="1">
    <citation type="journal article" date="2023" name="Front. Plant Sci.">
        <title>Chromosomal-level genome assembly of Melastoma candidum provides insights into trichome evolution.</title>
        <authorList>
            <person name="Zhong Y."/>
            <person name="Wu W."/>
            <person name="Sun C."/>
            <person name="Zou P."/>
            <person name="Liu Y."/>
            <person name="Dai S."/>
            <person name="Zhou R."/>
        </authorList>
    </citation>
    <scope>NUCLEOTIDE SEQUENCE [LARGE SCALE GENOMIC DNA]</scope>
</reference>
<proteinExistence type="predicted"/>
<sequence length="75" mass="8852">MPPAVAFSKMSFLPGHIERRFVKVLNDMIQEDDDPPKRQLFELKLSLLEDIGWDHLLSYEAEWMHVRFPVALPLF</sequence>
<accession>A0ACB9RZ53</accession>
<dbReference type="EMBL" id="CM042882">
    <property type="protein sequence ID" value="KAI4383106.1"/>
    <property type="molecule type" value="Genomic_DNA"/>
</dbReference>
<gene>
    <name evidence="1" type="ORF">MLD38_008984</name>
</gene>
<protein>
    <submittedName>
        <fullName evidence="1">Uncharacterized protein</fullName>
    </submittedName>
</protein>
<evidence type="ECO:0000313" key="1">
    <source>
        <dbReference type="EMBL" id="KAI4383106.1"/>
    </source>
</evidence>
<organism evidence="1 2">
    <name type="scientific">Melastoma candidum</name>
    <dbReference type="NCBI Taxonomy" id="119954"/>
    <lineage>
        <taxon>Eukaryota</taxon>
        <taxon>Viridiplantae</taxon>
        <taxon>Streptophyta</taxon>
        <taxon>Embryophyta</taxon>
        <taxon>Tracheophyta</taxon>
        <taxon>Spermatophyta</taxon>
        <taxon>Magnoliopsida</taxon>
        <taxon>eudicotyledons</taxon>
        <taxon>Gunneridae</taxon>
        <taxon>Pentapetalae</taxon>
        <taxon>rosids</taxon>
        <taxon>malvids</taxon>
        <taxon>Myrtales</taxon>
        <taxon>Melastomataceae</taxon>
        <taxon>Melastomatoideae</taxon>
        <taxon>Melastomateae</taxon>
        <taxon>Melastoma</taxon>
    </lineage>
</organism>